<evidence type="ECO:0000256" key="3">
    <source>
        <dbReference type="ARBA" id="ARBA00022547"/>
    </source>
</evidence>
<keyword evidence="12" id="KW-1185">Reference proteome</keyword>
<comment type="subcellular location">
    <subcellularLocation>
        <location evidence="9">Mitochondrion</location>
    </subcellularLocation>
    <subcellularLocation>
        <location evidence="9">Mitochondrion inner membrane</location>
    </subcellularLocation>
</comment>
<keyword evidence="4 9" id="KW-0375">Hydrogen ion transport</keyword>
<comment type="subunit">
    <text evidence="9">F-type ATPases have 2 components, CF(1) - the catalytic core - and CF(0) - the membrane proton channel. CF(1) and CF(0) have multiple subunits.</text>
</comment>
<evidence type="ECO:0000256" key="2">
    <source>
        <dbReference type="ARBA" id="ARBA00022448"/>
    </source>
</evidence>
<dbReference type="GO" id="GO:0005743">
    <property type="term" value="C:mitochondrial inner membrane"/>
    <property type="evidence" value="ECO:0007669"/>
    <property type="project" value="UniProtKB-SubCell"/>
</dbReference>
<sequence>MLVRNFFQAARLLNNAQHRTALIMALQQQNQQQFRMISSRSAPPLPAIDDEVGNEYDPKMDGSLEDFLNIRFGSNMPTIMDEKSERRDLVNFPRPVHVDFPEPCRLGIIPESWFQMFYDKTGVTGPYCFFWGFLTFLLSKEWLVFEHELLVGIEATIILGFAAKTFGPAIRNKNCAKVDAIEKSWDDWQKGMIKFLNDFIKSEESVRDAPKQHSILFDAKRENVQLQLEAEYRRRQMEAYQEVRRRLNYLVAKEEAERQFQQKYMVQWIIDNVAKGITPAQEKDTLRTTLADLKRLSNTVKI</sequence>
<dbReference type="EMBL" id="ASGP02000008">
    <property type="protein sequence ID" value="KAH9493385.1"/>
    <property type="molecule type" value="Genomic_DNA"/>
</dbReference>
<gene>
    <name evidence="11" type="primary">ATP5F1</name>
    <name evidence="11" type="ORF">DERF_014137</name>
    <name evidence="10" type="ORF">HUG17_4073</name>
</gene>
<accession>A0A922HNF5</accession>
<keyword evidence="6 9" id="KW-0406">Ion transport</keyword>
<evidence type="ECO:0000256" key="6">
    <source>
        <dbReference type="ARBA" id="ARBA00023065"/>
    </source>
</evidence>
<evidence type="ECO:0000256" key="8">
    <source>
        <dbReference type="ARBA" id="ARBA00023136"/>
    </source>
</evidence>
<dbReference type="SUPFAM" id="SSF161060">
    <property type="entry name" value="ATP synthase B chain-like"/>
    <property type="match status" value="1"/>
</dbReference>
<dbReference type="PANTHER" id="PTHR12733:SF3">
    <property type="entry name" value="ATP SYNTHASE F(0) COMPLEX SUBUNIT B1, MITOCHONDRIAL"/>
    <property type="match status" value="1"/>
</dbReference>
<dbReference type="GO" id="GO:0045259">
    <property type="term" value="C:proton-transporting ATP synthase complex"/>
    <property type="evidence" value="ECO:0007669"/>
    <property type="project" value="UniProtKB-KW"/>
</dbReference>
<dbReference type="Proteomes" id="UP000790347">
    <property type="component" value="Unassembled WGS sequence"/>
</dbReference>
<dbReference type="AlphaFoldDB" id="A0A922HNF5"/>
<dbReference type="InterPro" id="IPR008688">
    <property type="entry name" value="ATP_synth_Bsub_B/MI25"/>
</dbReference>
<comment type="similarity">
    <text evidence="1 9">Belongs to the eukaryotic ATPase B chain family.</text>
</comment>
<dbReference type="Gene3D" id="1.20.5.2210">
    <property type="match status" value="1"/>
</dbReference>
<evidence type="ECO:0000313" key="10">
    <source>
        <dbReference type="EMBL" id="KAH7640040.1"/>
    </source>
</evidence>
<dbReference type="PANTHER" id="PTHR12733">
    <property type="entry name" value="MITOCHONDRIAL ATP SYNTHASE B CHAIN"/>
    <property type="match status" value="1"/>
</dbReference>
<organism evidence="11 12">
    <name type="scientific">Dermatophagoides farinae</name>
    <name type="common">American house dust mite</name>
    <dbReference type="NCBI Taxonomy" id="6954"/>
    <lineage>
        <taxon>Eukaryota</taxon>
        <taxon>Metazoa</taxon>
        <taxon>Ecdysozoa</taxon>
        <taxon>Arthropoda</taxon>
        <taxon>Chelicerata</taxon>
        <taxon>Arachnida</taxon>
        <taxon>Acari</taxon>
        <taxon>Acariformes</taxon>
        <taxon>Sarcoptiformes</taxon>
        <taxon>Astigmata</taxon>
        <taxon>Psoroptidia</taxon>
        <taxon>Analgoidea</taxon>
        <taxon>Pyroglyphidae</taxon>
        <taxon>Dermatophagoidinae</taxon>
        <taxon>Dermatophagoides</taxon>
    </lineage>
</organism>
<comment type="function">
    <text evidence="9">Subunit b, of the mitochondrial membrane ATP synthase complex (F(1)F(0) ATP synthase or Complex V) that produces ATP from ADP in the presence of a proton gradient across the membrane which is generated by electron transport complexes of the respiratory chain. ATP synthase complex consist of a soluble F(1) head domain - the catalytic core - and a membrane F(1) domain - the membrane proton channel. These two domains are linked by a central stalk rotating inside the F(1) region and a stationary peripheral stalk. During catalysis, ATP synthesis in the catalytic domain of F(1) is coupled via a rotary mechanism of the central stalk subunits to proton translocation. In vivo, can only synthesize ATP although its ATP hydrolase activity can be activated artificially in vitro. Part of the complex F(0) domain. Part of the complex F(0) domain and the peripheric stalk, which acts as a stator to hold the catalytic alpha(3)beta(3) subcomplex and subunit a/ATP6 static relative to the rotary elements.</text>
</comment>
<evidence type="ECO:0000256" key="5">
    <source>
        <dbReference type="ARBA" id="ARBA00022792"/>
    </source>
</evidence>
<evidence type="ECO:0000256" key="7">
    <source>
        <dbReference type="ARBA" id="ARBA00023128"/>
    </source>
</evidence>
<evidence type="ECO:0000313" key="12">
    <source>
        <dbReference type="Proteomes" id="UP000790347"/>
    </source>
</evidence>
<protein>
    <recommendedName>
        <fullName evidence="9">ATP synthase subunit b</fullName>
    </recommendedName>
</protein>
<name>A0A922HNF5_DERFA</name>
<reference evidence="11" key="1">
    <citation type="submission" date="2013-05" db="EMBL/GenBank/DDBJ databases">
        <authorList>
            <person name="Yim A.K.Y."/>
            <person name="Chan T.F."/>
            <person name="Ji K.M."/>
            <person name="Liu X.Y."/>
            <person name="Zhou J.W."/>
            <person name="Li R.Q."/>
            <person name="Yang K.Y."/>
            <person name="Li J."/>
            <person name="Li M."/>
            <person name="Law P.T.W."/>
            <person name="Wu Y.L."/>
            <person name="Cai Z.L."/>
            <person name="Qin H."/>
            <person name="Bao Y."/>
            <person name="Leung R.K.K."/>
            <person name="Ng P.K.S."/>
            <person name="Zou J."/>
            <person name="Zhong X.J."/>
            <person name="Ran P.X."/>
            <person name="Zhong N.S."/>
            <person name="Liu Z.G."/>
            <person name="Tsui S.K.W."/>
        </authorList>
    </citation>
    <scope>NUCLEOTIDE SEQUENCE</scope>
    <source>
        <strain evidence="11">Derf</strain>
        <tissue evidence="11">Whole organism</tissue>
    </source>
</reference>
<dbReference type="GO" id="GO:0046933">
    <property type="term" value="F:proton-transporting ATP synthase activity, rotational mechanism"/>
    <property type="evidence" value="ECO:0007669"/>
    <property type="project" value="TreeGrafter"/>
</dbReference>
<proteinExistence type="inferred from homology"/>
<reference evidence="11" key="4">
    <citation type="journal article" date="2022" name="Res Sq">
        <title>Comparative Genomics Reveals Insights into the Divergent Evolution of Astigmatic Mites and Household Pest Adaptations.</title>
        <authorList>
            <person name="Xiong Q."/>
            <person name="Wan A.T.-Y."/>
            <person name="Liu X.-Y."/>
            <person name="Fung C.S.-H."/>
            <person name="Xiao X."/>
            <person name="Malainual N."/>
            <person name="Hou J."/>
            <person name="Wang L."/>
            <person name="Wang M."/>
            <person name="Yang K."/>
            <person name="Cui Y."/>
            <person name="Leung E."/>
            <person name="Nong W."/>
            <person name="Shin S.-K."/>
            <person name="Au S."/>
            <person name="Jeong K.Y."/>
            <person name="Chew F.T."/>
            <person name="Hui J."/>
            <person name="Leung T.F."/>
            <person name="Tungtrongchitr A."/>
            <person name="Zhong N."/>
            <person name="Liu Z."/>
            <person name="Tsui S."/>
        </authorList>
    </citation>
    <scope>NUCLEOTIDE SEQUENCE</scope>
    <source>
        <strain evidence="11">Derf</strain>
        <tissue evidence="11">Whole organism</tissue>
    </source>
</reference>
<keyword evidence="7 9" id="KW-0496">Mitochondrion</keyword>
<dbReference type="OrthoDB" id="67388at2759"/>
<evidence type="ECO:0000256" key="4">
    <source>
        <dbReference type="ARBA" id="ARBA00022781"/>
    </source>
</evidence>
<evidence type="ECO:0000256" key="1">
    <source>
        <dbReference type="ARBA" id="ARBA00007479"/>
    </source>
</evidence>
<evidence type="ECO:0000256" key="9">
    <source>
        <dbReference type="RuleBase" id="RU368017"/>
    </source>
</evidence>
<dbReference type="Pfam" id="PF05405">
    <property type="entry name" value="Mt_ATP-synt_B"/>
    <property type="match status" value="1"/>
</dbReference>
<dbReference type="InterPro" id="IPR013837">
    <property type="entry name" value="ATP_synth_F0_suB"/>
</dbReference>
<keyword evidence="3 9" id="KW-0138">CF(0)</keyword>
<dbReference type="Proteomes" id="UP000828236">
    <property type="component" value="Unassembled WGS sequence"/>
</dbReference>
<keyword evidence="8 9" id="KW-0472">Membrane</keyword>
<keyword evidence="5 9" id="KW-0999">Mitochondrion inner membrane</keyword>
<reference evidence="10" key="3">
    <citation type="journal article" date="2021" name="World Allergy Organ. J.">
        <title>Chromosome-level assembly of Dermatophagoides farinae genome and transcriptome reveals two novel allergens Der f 37 and Der f 39.</title>
        <authorList>
            <person name="Chen J."/>
            <person name="Cai Z."/>
            <person name="Fan D."/>
            <person name="Hu J."/>
            <person name="Hou Y."/>
            <person name="He Y."/>
            <person name="Zhang Z."/>
            <person name="Zhao Z."/>
            <person name="Gao P."/>
            <person name="Hu W."/>
            <person name="Sun J."/>
            <person name="Li J."/>
            <person name="Ji K."/>
        </authorList>
    </citation>
    <scope>NUCLEOTIDE SEQUENCE</scope>
    <source>
        <strain evidence="10">JKM2019</strain>
    </source>
</reference>
<dbReference type="EMBL" id="SDOV01000007">
    <property type="protein sequence ID" value="KAH7640040.1"/>
    <property type="molecule type" value="Genomic_DNA"/>
</dbReference>
<reference evidence="10" key="2">
    <citation type="submission" date="2020-06" db="EMBL/GenBank/DDBJ databases">
        <authorList>
            <person name="Ji K."/>
            <person name="Li J."/>
        </authorList>
    </citation>
    <scope>NUCLEOTIDE SEQUENCE</scope>
    <source>
        <strain evidence="10">JKM2019</strain>
        <tissue evidence="10">Whole body</tissue>
    </source>
</reference>
<keyword evidence="2 9" id="KW-0813">Transport</keyword>
<evidence type="ECO:0000313" key="11">
    <source>
        <dbReference type="EMBL" id="KAH9493385.1"/>
    </source>
</evidence>
<comment type="caution">
    <text evidence="11">The sequence shown here is derived from an EMBL/GenBank/DDBJ whole genome shotgun (WGS) entry which is preliminary data.</text>
</comment>